<gene>
    <name evidence="5" type="ORF">GTW51_21210</name>
</gene>
<sequence>MNKSELVAAVAEKAGIASKDADAAVGAVFETIQATLANGNDVRLIGFGTFGVSHRAASKGRNPSTGVEVDVAARNVAKFTAGKGLKDAVNSK</sequence>
<dbReference type="GO" id="GO:0005829">
    <property type="term" value="C:cytosol"/>
    <property type="evidence" value="ECO:0007669"/>
    <property type="project" value="TreeGrafter"/>
</dbReference>
<dbReference type="InterPro" id="IPR010992">
    <property type="entry name" value="IHF-like_DNA-bd_dom_sf"/>
</dbReference>
<evidence type="ECO:0000313" key="6">
    <source>
        <dbReference type="Proteomes" id="UP000476332"/>
    </source>
</evidence>
<keyword evidence="3 5" id="KW-0238">DNA-binding</keyword>
<comment type="similarity">
    <text evidence="1 4">Belongs to the bacterial histone-like protein family.</text>
</comment>
<dbReference type="PANTHER" id="PTHR33175">
    <property type="entry name" value="DNA-BINDING PROTEIN HU"/>
    <property type="match status" value="1"/>
</dbReference>
<evidence type="ECO:0000256" key="4">
    <source>
        <dbReference type="RuleBase" id="RU003939"/>
    </source>
</evidence>
<dbReference type="InterPro" id="IPR000119">
    <property type="entry name" value="Hist_DNA-bd"/>
</dbReference>
<protein>
    <submittedName>
        <fullName evidence="5">DNA-binding protein HU</fullName>
    </submittedName>
</protein>
<proteinExistence type="inferred from homology"/>
<dbReference type="CDD" id="cd13831">
    <property type="entry name" value="HU"/>
    <property type="match status" value="1"/>
</dbReference>
<dbReference type="PROSITE" id="PS00045">
    <property type="entry name" value="HISTONE_LIKE"/>
    <property type="match status" value="1"/>
</dbReference>
<keyword evidence="2" id="KW-0226">DNA condensation</keyword>
<reference evidence="5 6" key="1">
    <citation type="submission" date="2020-01" db="EMBL/GenBank/DDBJ databases">
        <title>Genomes of bacteria type strains.</title>
        <authorList>
            <person name="Chen J."/>
            <person name="Zhu S."/>
            <person name="Chen J."/>
        </authorList>
    </citation>
    <scope>NUCLEOTIDE SEQUENCE [LARGE SCALE GENOMIC DNA]</scope>
    <source>
        <strain evidence="5 6">KCTC 52919</strain>
    </source>
</reference>
<dbReference type="GO" id="GO:0030261">
    <property type="term" value="P:chromosome condensation"/>
    <property type="evidence" value="ECO:0007669"/>
    <property type="project" value="UniProtKB-KW"/>
</dbReference>
<dbReference type="Proteomes" id="UP000476332">
    <property type="component" value="Unassembled WGS sequence"/>
</dbReference>
<evidence type="ECO:0000313" key="5">
    <source>
        <dbReference type="EMBL" id="NDV89189.1"/>
    </source>
</evidence>
<dbReference type="AlphaFoldDB" id="A0A6L9MMR3"/>
<evidence type="ECO:0000256" key="2">
    <source>
        <dbReference type="ARBA" id="ARBA00023067"/>
    </source>
</evidence>
<dbReference type="PANTHER" id="PTHR33175:SF3">
    <property type="entry name" value="DNA-BINDING PROTEIN HU-BETA"/>
    <property type="match status" value="1"/>
</dbReference>
<dbReference type="GO" id="GO:0003677">
    <property type="term" value="F:DNA binding"/>
    <property type="evidence" value="ECO:0007669"/>
    <property type="project" value="UniProtKB-KW"/>
</dbReference>
<dbReference type="PRINTS" id="PR01727">
    <property type="entry name" value="DNABINDINGHU"/>
</dbReference>
<comment type="caution">
    <text evidence="5">The sequence shown here is derived from an EMBL/GenBank/DDBJ whole genome shotgun (WGS) entry which is preliminary data.</text>
</comment>
<accession>A0A6L9MMR3</accession>
<dbReference type="SMART" id="SM00411">
    <property type="entry name" value="BHL"/>
    <property type="match status" value="1"/>
</dbReference>
<keyword evidence="6" id="KW-1185">Reference proteome</keyword>
<dbReference type="SUPFAM" id="SSF47729">
    <property type="entry name" value="IHF-like DNA-binding proteins"/>
    <property type="match status" value="1"/>
</dbReference>
<evidence type="ECO:0000256" key="3">
    <source>
        <dbReference type="ARBA" id="ARBA00023125"/>
    </source>
</evidence>
<dbReference type="EMBL" id="JAAAMJ010000030">
    <property type="protein sequence ID" value="NDV89189.1"/>
    <property type="molecule type" value="Genomic_DNA"/>
</dbReference>
<dbReference type="GO" id="GO:0030527">
    <property type="term" value="F:structural constituent of chromatin"/>
    <property type="evidence" value="ECO:0007669"/>
    <property type="project" value="InterPro"/>
</dbReference>
<dbReference type="RefSeq" id="WP_163046040.1">
    <property type="nucleotide sequence ID" value="NZ_JAAAMJ010000030.1"/>
</dbReference>
<organism evidence="5 6">
    <name type="scientific">Aurantimonas aggregata</name>
    <dbReference type="NCBI Taxonomy" id="2047720"/>
    <lineage>
        <taxon>Bacteria</taxon>
        <taxon>Pseudomonadati</taxon>
        <taxon>Pseudomonadota</taxon>
        <taxon>Alphaproteobacteria</taxon>
        <taxon>Hyphomicrobiales</taxon>
        <taxon>Aurantimonadaceae</taxon>
        <taxon>Aurantimonas</taxon>
    </lineage>
</organism>
<evidence type="ECO:0000256" key="1">
    <source>
        <dbReference type="ARBA" id="ARBA00010529"/>
    </source>
</evidence>
<dbReference type="Pfam" id="PF00216">
    <property type="entry name" value="Bac_DNA_binding"/>
    <property type="match status" value="1"/>
</dbReference>
<name>A0A6L9MMR3_9HYPH</name>
<dbReference type="InterPro" id="IPR020816">
    <property type="entry name" value="Histone-like_DNA-bd_CS"/>
</dbReference>
<dbReference type="Gene3D" id="4.10.520.10">
    <property type="entry name" value="IHF-like DNA-binding proteins"/>
    <property type="match status" value="1"/>
</dbReference>